<protein>
    <submittedName>
        <fullName evidence="1">Uncharacterized protein</fullName>
    </submittedName>
</protein>
<dbReference type="RefSeq" id="WP_171184145.1">
    <property type="nucleotide sequence ID" value="NZ_WTPX01000017.1"/>
</dbReference>
<evidence type="ECO:0000313" key="1">
    <source>
        <dbReference type="EMBL" id="NNJ24803.1"/>
    </source>
</evidence>
<sequence>MQQIKFFKATEADLEALESEMNAWLRDSGAKVVQILGNIAPQTVVPDESSHGLTKSAFAPSDVLMAVVYEPGE</sequence>
<evidence type="ECO:0000313" key="2">
    <source>
        <dbReference type="Proteomes" id="UP000609651"/>
    </source>
</evidence>
<proteinExistence type="predicted"/>
<organism evidence="1 2">
    <name type="scientific">Alienimonas chondri</name>
    <dbReference type="NCBI Taxonomy" id="2681879"/>
    <lineage>
        <taxon>Bacteria</taxon>
        <taxon>Pseudomonadati</taxon>
        <taxon>Planctomycetota</taxon>
        <taxon>Planctomycetia</taxon>
        <taxon>Planctomycetales</taxon>
        <taxon>Planctomycetaceae</taxon>
        <taxon>Alienimonas</taxon>
    </lineage>
</organism>
<name>A0ABX1VBT9_9PLAN</name>
<keyword evidence="2" id="KW-1185">Reference proteome</keyword>
<gene>
    <name evidence="1" type="ORF">LzC2_08630</name>
</gene>
<dbReference type="EMBL" id="WTPX01000017">
    <property type="protein sequence ID" value="NNJ24803.1"/>
    <property type="molecule type" value="Genomic_DNA"/>
</dbReference>
<comment type="caution">
    <text evidence="1">The sequence shown here is derived from an EMBL/GenBank/DDBJ whole genome shotgun (WGS) entry which is preliminary data.</text>
</comment>
<dbReference type="Proteomes" id="UP000609651">
    <property type="component" value="Unassembled WGS sequence"/>
</dbReference>
<reference evidence="1 2" key="1">
    <citation type="journal article" date="2020" name="Syst. Appl. Microbiol.">
        <title>Alienimonas chondri sp. nov., a novel planctomycete isolated from the biofilm of the red alga Chondrus crispus.</title>
        <authorList>
            <person name="Vitorino I."/>
            <person name="Albuquerque L."/>
            <person name="Wiegand S."/>
            <person name="Kallscheuer N."/>
            <person name="da Costa M.S."/>
            <person name="Lobo-da-Cunha A."/>
            <person name="Jogler C."/>
            <person name="Lage O.M."/>
        </authorList>
    </citation>
    <scope>NUCLEOTIDE SEQUENCE [LARGE SCALE GENOMIC DNA]</scope>
    <source>
        <strain evidence="1 2">LzC2</strain>
    </source>
</reference>
<accession>A0ABX1VBT9</accession>